<dbReference type="InterPro" id="IPR038765">
    <property type="entry name" value="Papain-like_cys_pep_sf"/>
</dbReference>
<feature type="signal peptide" evidence="6">
    <location>
        <begin position="1"/>
        <end position="24"/>
    </location>
</feature>
<dbReference type="InterPro" id="IPR000064">
    <property type="entry name" value="NLP_P60_dom"/>
</dbReference>
<dbReference type="SUPFAM" id="SSF54001">
    <property type="entry name" value="Cysteine proteinases"/>
    <property type="match status" value="1"/>
</dbReference>
<comment type="similarity">
    <text evidence="1">Belongs to the peptidase C40 family.</text>
</comment>
<keyword evidence="2" id="KW-0645">Protease</keyword>
<dbReference type="AlphaFoldDB" id="A0A4Q1JLR0"/>
<dbReference type="Gene3D" id="3.90.1720.10">
    <property type="entry name" value="endopeptidase domain like (from Nostoc punctiforme)"/>
    <property type="match status" value="1"/>
</dbReference>
<evidence type="ECO:0000256" key="4">
    <source>
        <dbReference type="ARBA" id="ARBA00022801"/>
    </source>
</evidence>
<feature type="chain" id="PRO_5020722286" description="NlpC/P60 domain-containing protein" evidence="6">
    <location>
        <begin position="25"/>
        <end position="204"/>
    </location>
</feature>
<protein>
    <recommendedName>
        <fullName evidence="7">NlpC/P60 domain-containing protein</fullName>
    </recommendedName>
</protein>
<dbReference type="PANTHER" id="PTHR47360:SF1">
    <property type="entry name" value="ENDOPEPTIDASE NLPC-RELATED"/>
    <property type="match status" value="1"/>
</dbReference>
<evidence type="ECO:0000256" key="3">
    <source>
        <dbReference type="ARBA" id="ARBA00022729"/>
    </source>
</evidence>
<keyword evidence="3 6" id="KW-0732">Signal</keyword>
<dbReference type="OrthoDB" id="9807055at2"/>
<keyword evidence="9" id="KW-1185">Reference proteome</keyword>
<keyword evidence="4" id="KW-0378">Hydrolase</keyword>
<evidence type="ECO:0000313" key="8">
    <source>
        <dbReference type="EMBL" id="RXQ94522.1"/>
    </source>
</evidence>
<dbReference type="RefSeq" id="WP_129254449.1">
    <property type="nucleotide sequence ID" value="NZ_SAXA01000007.1"/>
</dbReference>
<dbReference type="InterPro" id="IPR052062">
    <property type="entry name" value="Murein_DD/LD_carboxypeptidase"/>
</dbReference>
<proteinExistence type="inferred from homology"/>
<dbReference type="EMBL" id="SAXA01000007">
    <property type="protein sequence ID" value="RXQ94522.1"/>
    <property type="molecule type" value="Genomic_DNA"/>
</dbReference>
<name>A0A4Q1JLR0_9BACT</name>
<keyword evidence="5" id="KW-0788">Thiol protease</keyword>
<evidence type="ECO:0000256" key="6">
    <source>
        <dbReference type="SAM" id="SignalP"/>
    </source>
</evidence>
<dbReference type="PANTHER" id="PTHR47360">
    <property type="entry name" value="MUREIN DD-ENDOPEPTIDASE MEPS/MUREIN LD-CARBOXYPEPTIDASE"/>
    <property type="match status" value="1"/>
</dbReference>
<dbReference type="GO" id="GO:0008234">
    <property type="term" value="F:cysteine-type peptidase activity"/>
    <property type="evidence" value="ECO:0007669"/>
    <property type="project" value="UniProtKB-KW"/>
</dbReference>
<feature type="domain" description="NlpC/P60" evidence="7">
    <location>
        <begin position="77"/>
        <end position="198"/>
    </location>
</feature>
<reference evidence="8 9" key="1">
    <citation type="submission" date="2019-01" db="EMBL/GenBank/DDBJ databases">
        <title>Ancylomarina salipaludis sp. nov., isolated from a salt marsh.</title>
        <authorList>
            <person name="Yoon J.-H."/>
        </authorList>
    </citation>
    <scope>NUCLEOTIDE SEQUENCE [LARGE SCALE GENOMIC DNA]</scope>
    <source>
        <strain evidence="8 9">SHSM-M15</strain>
    </source>
</reference>
<dbReference type="PROSITE" id="PS51935">
    <property type="entry name" value="NLPC_P60"/>
    <property type="match status" value="1"/>
</dbReference>
<sequence length="204" mass="23313">MFRKILLLIIITLIVTSCSINKHASRQAAKQLVSNKNTSINLVEQDTCKPAIKQDTNKYISKPDTNRLVNKHLEWQAGIKNKLENEYLKYRGVPYKYGGTSIKGFDCSAFVQLTYKKALNINLPRSTRQMLKVGIVVAKNKLEIGDLLFFKPTSNYQHVGIYIGKDQFMHVSTKRGVTKSNLNTTYWKKCYFTSRRLLQTNAGS</sequence>
<evidence type="ECO:0000256" key="2">
    <source>
        <dbReference type="ARBA" id="ARBA00022670"/>
    </source>
</evidence>
<dbReference type="GO" id="GO:0006508">
    <property type="term" value="P:proteolysis"/>
    <property type="evidence" value="ECO:0007669"/>
    <property type="project" value="UniProtKB-KW"/>
</dbReference>
<accession>A0A4Q1JLR0</accession>
<evidence type="ECO:0000256" key="5">
    <source>
        <dbReference type="ARBA" id="ARBA00022807"/>
    </source>
</evidence>
<organism evidence="8 9">
    <name type="scientific">Ancylomarina salipaludis</name>
    <dbReference type="NCBI Taxonomy" id="2501299"/>
    <lineage>
        <taxon>Bacteria</taxon>
        <taxon>Pseudomonadati</taxon>
        <taxon>Bacteroidota</taxon>
        <taxon>Bacteroidia</taxon>
        <taxon>Marinilabiliales</taxon>
        <taxon>Marinifilaceae</taxon>
        <taxon>Ancylomarina</taxon>
    </lineage>
</organism>
<evidence type="ECO:0000313" key="9">
    <source>
        <dbReference type="Proteomes" id="UP000289703"/>
    </source>
</evidence>
<dbReference type="Pfam" id="PF00877">
    <property type="entry name" value="NLPC_P60"/>
    <property type="match status" value="1"/>
</dbReference>
<comment type="caution">
    <text evidence="8">The sequence shown here is derived from an EMBL/GenBank/DDBJ whole genome shotgun (WGS) entry which is preliminary data.</text>
</comment>
<evidence type="ECO:0000256" key="1">
    <source>
        <dbReference type="ARBA" id="ARBA00007074"/>
    </source>
</evidence>
<gene>
    <name evidence="8" type="ORF">EO244_09580</name>
</gene>
<evidence type="ECO:0000259" key="7">
    <source>
        <dbReference type="PROSITE" id="PS51935"/>
    </source>
</evidence>
<dbReference type="Proteomes" id="UP000289703">
    <property type="component" value="Unassembled WGS sequence"/>
</dbReference>
<dbReference type="PROSITE" id="PS51257">
    <property type="entry name" value="PROKAR_LIPOPROTEIN"/>
    <property type="match status" value="1"/>
</dbReference>